<dbReference type="Gene3D" id="1.20.1510.10">
    <property type="entry name" value="Cation efflux protein transmembrane domain"/>
    <property type="match status" value="1"/>
</dbReference>
<dbReference type="InterPro" id="IPR050291">
    <property type="entry name" value="CDF_Transporter"/>
</dbReference>
<dbReference type="GO" id="GO:0006882">
    <property type="term" value="P:intracellular zinc ion homeostasis"/>
    <property type="evidence" value="ECO:0007669"/>
    <property type="project" value="TreeGrafter"/>
</dbReference>
<dbReference type="PANTHER" id="PTHR43840">
    <property type="entry name" value="MITOCHONDRIAL METAL TRANSPORTER 1-RELATED"/>
    <property type="match status" value="1"/>
</dbReference>
<comment type="caution">
    <text evidence="10">The sequence shown here is derived from an EMBL/GenBank/DDBJ whole genome shotgun (WGS) entry which is preliminary data.</text>
</comment>
<keyword evidence="3" id="KW-0813">Transport</keyword>
<dbReference type="InterPro" id="IPR058533">
    <property type="entry name" value="Cation_efflux_TM"/>
</dbReference>
<evidence type="ECO:0000256" key="4">
    <source>
        <dbReference type="ARBA" id="ARBA00022692"/>
    </source>
</evidence>
<feature type="transmembrane region" description="Helical" evidence="7">
    <location>
        <begin position="177"/>
        <end position="195"/>
    </location>
</feature>
<evidence type="ECO:0000313" key="11">
    <source>
        <dbReference type="Proteomes" id="UP000460298"/>
    </source>
</evidence>
<feature type="transmembrane region" description="Helical" evidence="7">
    <location>
        <begin position="109"/>
        <end position="131"/>
    </location>
</feature>
<proteinExistence type="inferred from homology"/>
<dbReference type="EMBL" id="WBUI01000023">
    <property type="protein sequence ID" value="KAB2930044.1"/>
    <property type="molecule type" value="Genomic_DNA"/>
</dbReference>
<feature type="domain" description="Cation efflux protein transmembrane" evidence="8">
    <location>
        <begin position="8"/>
        <end position="202"/>
    </location>
</feature>
<dbReference type="GO" id="GO:0005886">
    <property type="term" value="C:plasma membrane"/>
    <property type="evidence" value="ECO:0007669"/>
    <property type="project" value="TreeGrafter"/>
</dbReference>
<dbReference type="Gene3D" id="3.30.70.1350">
    <property type="entry name" value="Cation efflux protein, cytoplasmic domain"/>
    <property type="match status" value="1"/>
</dbReference>
<keyword evidence="6 7" id="KW-0472">Membrane</keyword>
<dbReference type="OrthoDB" id="9806522at2"/>
<dbReference type="GO" id="GO:0015341">
    <property type="term" value="F:zinc efflux antiporter activity"/>
    <property type="evidence" value="ECO:0007669"/>
    <property type="project" value="TreeGrafter"/>
</dbReference>
<feature type="transmembrane region" description="Helical" evidence="7">
    <location>
        <begin position="79"/>
        <end position="97"/>
    </location>
</feature>
<dbReference type="GO" id="GO:0015086">
    <property type="term" value="F:cadmium ion transmembrane transporter activity"/>
    <property type="evidence" value="ECO:0007669"/>
    <property type="project" value="TreeGrafter"/>
</dbReference>
<keyword evidence="5 7" id="KW-1133">Transmembrane helix</keyword>
<feature type="transmembrane region" description="Helical" evidence="7">
    <location>
        <begin position="152"/>
        <end position="171"/>
    </location>
</feature>
<evidence type="ECO:0000256" key="6">
    <source>
        <dbReference type="ARBA" id="ARBA00023136"/>
    </source>
</evidence>
<dbReference type="GO" id="GO:0015093">
    <property type="term" value="F:ferrous iron transmembrane transporter activity"/>
    <property type="evidence" value="ECO:0007669"/>
    <property type="project" value="TreeGrafter"/>
</dbReference>
<dbReference type="SUPFAM" id="SSF160240">
    <property type="entry name" value="Cation efflux protein cytoplasmic domain-like"/>
    <property type="match status" value="1"/>
</dbReference>
<comment type="similarity">
    <text evidence="2">Belongs to the cation diffusion facilitator (CDF) transporter (TC 2.A.4) family.</text>
</comment>
<sequence length="331" mass="36465">MFSRVYPLFVALIAGFLILLLKLAAFYISNSMALKSDALESLVNLLAGSFASFAVLYARKPADRDHPYGHGKIEYVSSFFEGGLITLAAVLISYEAIENLIRGIELKRLGLGLLINFGAGSMNGILGMWLIHMGKKKRSAAIEADGHHLLSDFITTLGVAGGLLAVHFTGISWLDPAIALVFGLWLGYAGGRVLFRSVMSLMDTENPELLNRLVSAMNSVGDSNVLAVHALRTMHLGDYTHVDIHIVLPEVYDIGRANEIVHAFEHNVLSEAGMRGEFHSHVDPCKRQYCSHCSVEQCPIRQEPRTEKRPDFVVETAVSWPDGHLRRVLEV</sequence>
<dbReference type="AlphaFoldDB" id="A0A833GYR1"/>
<dbReference type="PANTHER" id="PTHR43840:SF15">
    <property type="entry name" value="MITOCHONDRIAL METAL TRANSPORTER 1-RELATED"/>
    <property type="match status" value="1"/>
</dbReference>
<evidence type="ECO:0000259" key="8">
    <source>
        <dbReference type="Pfam" id="PF01545"/>
    </source>
</evidence>
<dbReference type="Pfam" id="PF01545">
    <property type="entry name" value="Cation_efflux"/>
    <property type="match status" value="1"/>
</dbReference>
<dbReference type="InterPro" id="IPR027469">
    <property type="entry name" value="Cation_efflux_TMD_sf"/>
</dbReference>
<protein>
    <submittedName>
        <fullName evidence="10">Cation transporter</fullName>
    </submittedName>
</protein>
<accession>A0A833GYR1</accession>
<evidence type="ECO:0000259" key="9">
    <source>
        <dbReference type="Pfam" id="PF16916"/>
    </source>
</evidence>
<feature type="transmembrane region" description="Helical" evidence="7">
    <location>
        <begin position="41"/>
        <end position="58"/>
    </location>
</feature>
<organism evidence="10 11">
    <name type="scientific">Leptonema illini</name>
    <dbReference type="NCBI Taxonomy" id="183"/>
    <lineage>
        <taxon>Bacteria</taxon>
        <taxon>Pseudomonadati</taxon>
        <taxon>Spirochaetota</taxon>
        <taxon>Spirochaetia</taxon>
        <taxon>Leptospirales</taxon>
        <taxon>Leptospiraceae</taxon>
        <taxon>Leptonema</taxon>
    </lineage>
</organism>
<dbReference type="Pfam" id="PF16916">
    <property type="entry name" value="ZT_dimer"/>
    <property type="match status" value="1"/>
</dbReference>
<feature type="domain" description="Cation efflux protein cytoplasmic" evidence="9">
    <location>
        <begin position="208"/>
        <end position="285"/>
    </location>
</feature>
<dbReference type="SUPFAM" id="SSF161111">
    <property type="entry name" value="Cation efflux protein transmembrane domain-like"/>
    <property type="match status" value="1"/>
</dbReference>
<dbReference type="InterPro" id="IPR002524">
    <property type="entry name" value="Cation_efflux"/>
</dbReference>
<evidence type="ECO:0000256" key="1">
    <source>
        <dbReference type="ARBA" id="ARBA00004141"/>
    </source>
</evidence>
<dbReference type="InterPro" id="IPR027470">
    <property type="entry name" value="Cation_efflux_CTD"/>
</dbReference>
<dbReference type="RefSeq" id="WP_002768990.1">
    <property type="nucleotide sequence ID" value="NZ_JQDG01000011.1"/>
</dbReference>
<dbReference type="NCBIfam" id="TIGR01297">
    <property type="entry name" value="CDF"/>
    <property type="match status" value="1"/>
</dbReference>
<reference evidence="10 11" key="1">
    <citation type="submission" date="2019-10" db="EMBL/GenBank/DDBJ databases">
        <title>Extracellular Electron Transfer in a Candidatus Methanoperedens spp. Enrichment Culture.</title>
        <authorList>
            <person name="Berger S."/>
            <person name="Rangel Shaw D."/>
            <person name="Berben T."/>
            <person name="In 'T Zandt M."/>
            <person name="Frank J."/>
            <person name="Reimann J."/>
            <person name="Jetten M.S.M."/>
            <person name="Welte C.U."/>
        </authorList>
    </citation>
    <scope>NUCLEOTIDE SEQUENCE [LARGE SCALE GENOMIC DNA]</scope>
    <source>
        <strain evidence="10">SB12</strain>
    </source>
</reference>
<evidence type="ECO:0000256" key="2">
    <source>
        <dbReference type="ARBA" id="ARBA00008114"/>
    </source>
</evidence>
<gene>
    <name evidence="10" type="ORF">F9K24_17790</name>
</gene>
<evidence type="ECO:0000256" key="3">
    <source>
        <dbReference type="ARBA" id="ARBA00022448"/>
    </source>
</evidence>
<comment type="subcellular location">
    <subcellularLocation>
        <location evidence="1">Membrane</location>
        <topology evidence="1">Multi-pass membrane protein</topology>
    </subcellularLocation>
</comment>
<evidence type="ECO:0000313" key="10">
    <source>
        <dbReference type="EMBL" id="KAB2930044.1"/>
    </source>
</evidence>
<name>A0A833GYR1_9LEPT</name>
<dbReference type="Proteomes" id="UP000460298">
    <property type="component" value="Unassembled WGS sequence"/>
</dbReference>
<evidence type="ECO:0000256" key="5">
    <source>
        <dbReference type="ARBA" id="ARBA00022989"/>
    </source>
</evidence>
<evidence type="ECO:0000256" key="7">
    <source>
        <dbReference type="SAM" id="Phobius"/>
    </source>
</evidence>
<dbReference type="InterPro" id="IPR036837">
    <property type="entry name" value="Cation_efflux_CTD_sf"/>
</dbReference>
<keyword evidence="4 7" id="KW-0812">Transmembrane</keyword>